<proteinExistence type="predicted"/>
<sequence length="124" mass="13999">MVVVVTFQSESPEENKSLLGTSLPLPPPLPLPQQLLLLLLPPPLLLVLQLHLLHFFQRDSLLLCCLVPQIPAHIVPKQQTLHLFQLPRGPNLWIEGVRPLQGQPRQTQIINKASLPKCRLQPRC</sequence>
<name>A0A2P2QNB6_RHIMU</name>
<accession>A0A2P2QNB6</accession>
<dbReference type="EMBL" id="GGEC01088035">
    <property type="protein sequence ID" value="MBX68519.1"/>
    <property type="molecule type" value="Transcribed_RNA"/>
</dbReference>
<protein>
    <submittedName>
        <fullName evidence="1">Uncharacterized protein</fullName>
    </submittedName>
</protein>
<dbReference type="AlphaFoldDB" id="A0A2P2QNB6"/>
<reference evidence="1" key="1">
    <citation type="submission" date="2018-02" db="EMBL/GenBank/DDBJ databases">
        <title>Rhizophora mucronata_Transcriptome.</title>
        <authorList>
            <person name="Meera S.P."/>
            <person name="Sreeshan A."/>
            <person name="Augustine A."/>
        </authorList>
    </citation>
    <scope>NUCLEOTIDE SEQUENCE</scope>
    <source>
        <tissue evidence="1">Leaf</tissue>
    </source>
</reference>
<organism evidence="1">
    <name type="scientific">Rhizophora mucronata</name>
    <name type="common">Asiatic mangrove</name>
    <dbReference type="NCBI Taxonomy" id="61149"/>
    <lineage>
        <taxon>Eukaryota</taxon>
        <taxon>Viridiplantae</taxon>
        <taxon>Streptophyta</taxon>
        <taxon>Embryophyta</taxon>
        <taxon>Tracheophyta</taxon>
        <taxon>Spermatophyta</taxon>
        <taxon>Magnoliopsida</taxon>
        <taxon>eudicotyledons</taxon>
        <taxon>Gunneridae</taxon>
        <taxon>Pentapetalae</taxon>
        <taxon>rosids</taxon>
        <taxon>fabids</taxon>
        <taxon>Malpighiales</taxon>
        <taxon>Rhizophoraceae</taxon>
        <taxon>Rhizophora</taxon>
    </lineage>
</organism>
<evidence type="ECO:0000313" key="1">
    <source>
        <dbReference type="EMBL" id="MBX68519.1"/>
    </source>
</evidence>